<protein>
    <submittedName>
        <fullName evidence="3">Barstar (Barnase inhibitor)</fullName>
    </submittedName>
</protein>
<evidence type="ECO:0000256" key="1">
    <source>
        <dbReference type="ARBA" id="ARBA00006845"/>
    </source>
</evidence>
<evidence type="ECO:0000313" key="4">
    <source>
        <dbReference type="Proteomes" id="UP000242469"/>
    </source>
</evidence>
<dbReference type="InterPro" id="IPR000468">
    <property type="entry name" value="Barstar"/>
</dbReference>
<dbReference type="STRING" id="1122198.SAMN02745729_12231"/>
<feature type="domain" description="Barstar (barnase inhibitor)" evidence="2">
    <location>
        <begin position="22"/>
        <end position="112"/>
    </location>
</feature>
<dbReference type="SUPFAM" id="SSF52038">
    <property type="entry name" value="Barstar-related"/>
    <property type="match status" value="1"/>
</dbReference>
<accession>A0A1H4GZX5</accession>
<evidence type="ECO:0000259" key="2">
    <source>
        <dbReference type="Pfam" id="PF01337"/>
    </source>
</evidence>
<dbReference type="RefSeq" id="WP_091827928.1">
    <property type="nucleotide sequence ID" value="NZ_FNRJ01000022.1"/>
</dbReference>
<keyword evidence="4" id="KW-1185">Reference proteome</keyword>
<comment type="similarity">
    <text evidence="1">Belongs to the barstar family.</text>
</comment>
<dbReference type="EMBL" id="FNRJ01000022">
    <property type="protein sequence ID" value="SEB14458.1"/>
    <property type="molecule type" value="Genomic_DNA"/>
</dbReference>
<dbReference type="Pfam" id="PF01337">
    <property type="entry name" value="Barstar"/>
    <property type="match status" value="1"/>
</dbReference>
<proteinExistence type="inferred from homology"/>
<sequence>MTEKPAPIIWQHNAQPDPQAIPLDENGCLNKASILRRLKAAFQFPDYFGENWDAAYDVLLDHVDQLEAETVWRFSIGRDTKVNEPELAVWVQLMTDLCAYADAQGLTLQVLIQQPAATFKT</sequence>
<name>A0A1H4GZX5_9GAMM</name>
<gene>
    <name evidence="3" type="ORF">SAMN02745729_12231</name>
</gene>
<dbReference type="OrthoDB" id="7575400at2"/>
<organism evidence="3 4">
    <name type="scientific">Marinobacterium iners DSM 11526</name>
    <dbReference type="NCBI Taxonomy" id="1122198"/>
    <lineage>
        <taxon>Bacteria</taxon>
        <taxon>Pseudomonadati</taxon>
        <taxon>Pseudomonadota</taxon>
        <taxon>Gammaproteobacteria</taxon>
        <taxon>Oceanospirillales</taxon>
        <taxon>Oceanospirillaceae</taxon>
        <taxon>Marinobacterium</taxon>
    </lineage>
</organism>
<reference evidence="4" key="1">
    <citation type="submission" date="2016-10" db="EMBL/GenBank/DDBJ databases">
        <authorList>
            <person name="Varghese N."/>
            <person name="Submissions S."/>
        </authorList>
    </citation>
    <scope>NUCLEOTIDE SEQUENCE [LARGE SCALE GENOMIC DNA]</scope>
    <source>
        <strain evidence="4">DSM 11526</strain>
    </source>
</reference>
<dbReference type="AlphaFoldDB" id="A0A1H4GZX5"/>
<dbReference type="InterPro" id="IPR035905">
    <property type="entry name" value="Barstar-like_sf"/>
</dbReference>
<dbReference type="Gene3D" id="3.30.370.10">
    <property type="entry name" value="Barstar-like"/>
    <property type="match status" value="1"/>
</dbReference>
<evidence type="ECO:0000313" key="3">
    <source>
        <dbReference type="EMBL" id="SEB14458.1"/>
    </source>
</evidence>
<dbReference type="Proteomes" id="UP000242469">
    <property type="component" value="Unassembled WGS sequence"/>
</dbReference>